<proteinExistence type="predicted"/>
<dbReference type="Proteomes" id="UP000000763">
    <property type="component" value="Chromosome 6"/>
</dbReference>
<sequence>MTTMLPRCLCKTVALFWSMKKLTHKSKVTSLACTKFLRWYWRRLMSPRTKLMNMLPLLSHLFLLICVQTIMLLKAAMGWKSKSKPWDVQTHVL</sequence>
<reference evidence="2" key="2">
    <citation type="journal article" date="2008" name="Nucleic Acids Res.">
        <title>The rice annotation project database (RAP-DB): 2008 update.</title>
        <authorList>
            <consortium name="The rice annotation project (RAP)"/>
        </authorList>
    </citation>
    <scope>GENOME REANNOTATION</scope>
    <source>
        <strain evidence="2">cv. Nipponbare</strain>
    </source>
</reference>
<name>Q0DFC3_ORYSJ</name>
<evidence type="ECO:0000313" key="1">
    <source>
        <dbReference type="EMBL" id="BAF18450.1"/>
    </source>
</evidence>
<dbReference type="AlphaFoldDB" id="Q0DFC3"/>
<protein>
    <submittedName>
        <fullName evidence="1">Os06g0102800 protein</fullName>
    </submittedName>
</protein>
<organism evidence="1 2">
    <name type="scientific">Oryza sativa subsp. japonica</name>
    <name type="common">Rice</name>
    <dbReference type="NCBI Taxonomy" id="39947"/>
    <lineage>
        <taxon>Eukaryota</taxon>
        <taxon>Viridiplantae</taxon>
        <taxon>Streptophyta</taxon>
        <taxon>Embryophyta</taxon>
        <taxon>Tracheophyta</taxon>
        <taxon>Spermatophyta</taxon>
        <taxon>Magnoliopsida</taxon>
        <taxon>Liliopsida</taxon>
        <taxon>Poales</taxon>
        <taxon>Poaceae</taxon>
        <taxon>BOP clade</taxon>
        <taxon>Oryzoideae</taxon>
        <taxon>Oryzeae</taxon>
        <taxon>Oryzinae</taxon>
        <taxon>Oryza</taxon>
        <taxon>Oryza sativa</taxon>
    </lineage>
</organism>
<reference evidence="1 2" key="1">
    <citation type="journal article" date="2005" name="Nature">
        <title>The map-based sequence of the rice genome.</title>
        <authorList>
            <consortium name="International rice genome sequencing project (IRGSP)"/>
            <person name="Matsumoto T."/>
            <person name="Wu J."/>
            <person name="Kanamori H."/>
            <person name="Katayose Y."/>
            <person name="Fujisawa M."/>
            <person name="Namiki N."/>
            <person name="Mizuno H."/>
            <person name="Yamamoto K."/>
            <person name="Antonio B.A."/>
            <person name="Baba T."/>
            <person name="Sakata K."/>
            <person name="Nagamura Y."/>
            <person name="Aoki H."/>
            <person name="Arikawa K."/>
            <person name="Arita K."/>
            <person name="Bito T."/>
            <person name="Chiden Y."/>
            <person name="Fujitsuka N."/>
            <person name="Fukunaka R."/>
            <person name="Hamada M."/>
            <person name="Harada C."/>
            <person name="Hayashi A."/>
            <person name="Hijishita S."/>
            <person name="Honda M."/>
            <person name="Hosokawa S."/>
            <person name="Ichikawa Y."/>
            <person name="Idonuma A."/>
            <person name="Iijima M."/>
            <person name="Ikeda M."/>
            <person name="Ikeno M."/>
            <person name="Ito K."/>
            <person name="Ito S."/>
            <person name="Ito T."/>
            <person name="Ito Y."/>
            <person name="Ito Y."/>
            <person name="Iwabuchi A."/>
            <person name="Kamiya K."/>
            <person name="Karasawa W."/>
            <person name="Kurita K."/>
            <person name="Katagiri S."/>
            <person name="Kikuta A."/>
            <person name="Kobayashi H."/>
            <person name="Kobayashi N."/>
            <person name="Machita K."/>
            <person name="Maehara T."/>
            <person name="Masukawa M."/>
            <person name="Mizubayashi T."/>
            <person name="Mukai Y."/>
            <person name="Nagasaki H."/>
            <person name="Nagata Y."/>
            <person name="Naito S."/>
            <person name="Nakashima M."/>
            <person name="Nakama Y."/>
            <person name="Nakamichi Y."/>
            <person name="Nakamura M."/>
            <person name="Meguro A."/>
            <person name="Negishi M."/>
            <person name="Ohta I."/>
            <person name="Ohta T."/>
            <person name="Okamoto M."/>
            <person name="Ono N."/>
            <person name="Saji S."/>
            <person name="Sakaguchi M."/>
            <person name="Sakai K."/>
            <person name="Shibata M."/>
            <person name="Shimokawa T."/>
            <person name="Song J."/>
            <person name="Takazaki Y."/>
            <person name="Terasawa K."/>
            <person name="Tsugane M."/>
            <person name="Tsuji K."/>
            <person name="Ueda S."/>
            <person name="Waki K."/>
            <person name="Yamagata H."/>
            <person name="Yamamoto M."/>
            <person name="Yamamoto S."/>
            <person name="Yamane H."/>
            <person name="Yoshiki S."/>
            <person name="Yoshihara R."/>
            <person name="Yukawa K."/>
            <person name="Zhong H."/>
            <person name="Yano M."/>
            <person name="Yuan Q."/>
            <person name="Ouyang S."/>
            <person name="Liu J."/>
            <person name="Jones K.M."/>
            <person name="Gansberger K."/>
            <person name="Moffat K."/>
            <person name="Hill J."/>
            <person name="Bera J."/>
            <person name="Fadrosh D."/>
            <person name="Jin S."/>
            <person name="Johri S."/>
            <person name="Kim M."/>
            <person name="Overton L."/>
            <person name="Reardon M."/>
            <person name="Tsitrin T."/>
            <person name="Vuong H."/>
            <person name="Weaver B."/>
            <person name="Ciecko A."/>
            <person name="Tallon L."/>
            <person name="Jackson J."/>
            <person name="Pai G."/>
            <person name="Aken S.V."/>
            <person name="Utterback T."/>
            <person name="Reidmuller S."/>
            <person name="Feldblyum T."/>
            <person name="Hsiao J."/>
            <person name="Zismann V."/>
            <person name="Iobst S."/>
            <person name="de Vazeille A.R."/>
            <person name="Buell C.R."/>
            <person name="Ying K."/>
            <person name="Li Y."/>
            <person name="Lu T."/>
            <person name="Huang Y."/>
            <person name="Zhao Q."/>
            <person name="Feng Q."/>
            <person name="Zhang L."/>
            <person name="Zhu J."/>
            <person name="Weng Q."/>
            <person name="Mu J."/>
            <person name="Lu Y."/>
            <person name="Fan D."/>
            <person name="Liu Y."/>
            <person name="Guan J."/>
            <person name="Zhang Y."/>
            <person name="Yu S."/>
            <person name="Liu X."/>
            <person name="Zhang Y."/>
            <person name="Hong G."/>
            <person name="Han B."/>
            <person name="Choisne N."/>
            <person name="Demange N."/>
            <person name="Orjeda G."/>
            <person name="Samain S."/>
            <person name="Cattolico L."/>
            <person name="Pelletier E."/>
            <person name="Couloux A."/>
            <person name="Segurens B."/>
            <person name="Wincker P."/>
            <person name="D'Hont A."/>
            <person name="Scarpelli C."/>
            <person name="Weissenbach J."/>
            <person name="Salanoubat M."/>
            <person name="Quetier F."/>
            <person name="Yu Y."/>
            <person name="Kim H.R."/>
            <person name="Rambo T."/>
            <person name="Currie J."/>
            <person name="Collura K."/>
            <person name="Luo M."/>
            <person name="Yang T."/>
            <person name="Ammiraju J.S.S."/>
            <person name="Engler F."/>
            <person name="Soderlund C."/>
            <person name="Wing R.A."/>
            <person name="Palmer L.E."/>
            <person name="de la Bastide M."/>
            <person name="Spiegel L."/>
            <person name="Nascimento L."/>
            <person name="Zutavern T."/>
            <person name="O'Shaughnessy A."/>
            <person name="Dike S."/>
            <person name="Dedhia N."/>
            <person name="Preston R."/>
            <person name="Balija V."/>
            <person name="McCombie W.R."/>
            <person name="Chow T."/>
            <person name="Chen H."/>
            <person name="Chung M."/>
            <person name="Chen C."/>
            <person name="Shaw J."/>
            <person name="Wu H."/>
            <person name="Hsiao K."/>
            <person name="Chao Y."/>
            <person name="Chu M."/>
            <person name="Cheng C."/>
            <person name="Hour A."/>
            <person name="Lee P."/>
            <person name="Lin S."/>
            <person name="Lin Y."/>
            <person name="Liou J."/>
            <person name="Liu S."/>
            <person name="Hsing Y."/>
            <person name="Raghuvanshi S."/>
            <person name="Mohanty A."/>
            <person name="Bharti A.K."/>
            <person name="Gaur A."/>
            <person name="Gupta V."/>
            <person name="Kumar D."/>
            <person name="Ravi V."/>
            <person name="Vij S."/>
            <person name="Kapur A."/>
            <person name="Khurana P."/>
            <person name="Khurana P."/>
            <person name="Khurana J.P."/>
            <person name="Tyagi A.K."/>
            <person name="Gaikwad K."/>
            <person name="Singh A."/>
            <person name="Dalal V."/>
            <person name="Srivastava S."/>
            <person name="Dixit A."/>
            <person name="Pal A.K."/>
            <person name="Ghazi I.A."/>
            <person name="Yadav M."/>
            <person name="Pandit A."/>
            <person name="Bhargava A."/>
            <person name="Sureshbabu K."/>
            <person name="Batra K."/>
            <person name="Sharma T.R."/>
            <person name="Mohapatra T."/>
            <person name="Singh N.K."/>
            <person name="Messing J."/>
            <person name="Nelson A.B."/>
            <person name="Fuks G."/>
            <person name="Kavchok S."/>
            <person name="Keizer G."/>
            <person name="Linton E."/>
            <person name="Llaca V."/>
            <person name="Song R."/>
            <person name="Tanyolac B."/>
            <person name="Young S."/>
            <person name="Ho-Il K."/>
            <person name="Hahn J.H."/>
            <person name="Sangsakoo G."/>
            <person name="Vanavichit A."/>
            <person name="de Mattos Luiz.A.T."/>
            <person name="Zimmer P.D."/>
            <person name="Malone G."/>
            <person name="Dellagostin O."/>
            <person name="de Oliveira A.C."/>
            <person name="Bevan M."/>
            <person name="Bancroft I."/>
            <person name="Minx P."/>
            <person name="Cordum H."/>
            <person name="Wilson R."/>
            <person name="Cheng Z."/>
            <person name="Jin W."/>
            <person name="Jiang J."/>
            <person name="Leong S.A."/>
            <person name="Iwama H."/>
            <person name="Gojobori T."/>
            <person name="Itoh T."/>
            <person name="Niimura Y."/>
            <person name="Fujii Y."/>
            <person name="Habara T."/>
            <person name="Sakai H."/>
            <person name="Sato Y."/>
            <person name="Wilson G."/>
            <person name="Kumar K."/>
            <person name="McCouch S."/>
            <person name="Juretic N."/>
            <person name="Hoen D."/>
            <person name="Wright S."/>
            <person name="Bruskiewich R."/>
            <person name="Bureau T."/>
            <person name="Miyao A."/>
            <person name="Hirochika H."/>
            <person name="Nishikawa T."/>
            <person name="Kadowaki K."/>
            <person name="Sugiura M."/>
            <person name="Burr B."/>
            <person name="Sasaki T."/>
        </authorList>
    </citation>
    <scope>NUCLEOTIDE SEQUENCE [LARGE SCALE GENOMIC DNA]</scope>
    <source>
        <strain evidence="2">cv. Nipponbare</strain>
    </source>
</reference>
<gene>
    <name evidence="1" type="ordered locus">Os06g0102800</name>
</gene>
<dbReference type="KEGG" id="dosa:Os06g0102800"/>
<dbReference type="EMBL" id="AP008212">
    <property type="protein sequence ID" value="BAF18450.1"/>
    <property type="molecule type" value="Genomic_DNA"/>
</dbReference>
<accession>Q0DFC3</accession>
<evidence type="ECO:0000313" key="2">
    <source>
        <dbReference type="Proteomes" id="UP000000763"/>
    </source>
</evidence>